<protein>
    <recommendedName>
        <fullName evidence="1">DUF222 domain-containing protein</fullName>
    </recommendedName>
</protein>
<dbReference type="Proteomes" id="UP000679307">
    <property type="component" value="Chromosome"/>
</dbReference>
<name>A0ABX8EJX8_9ACTN</name>
<gene>
    <name evidence="2" type="ORF">ENKNEFLB_02606</name>
</gene>
<dbReference type="Pfam" id="PF02720">
    <property type="entry name" value="DUF222"/>
    <property type="match status" value="1"/>
</dbReference>
<dbReference type="CDD" id="cd00085">
    <property type="entry name" value="HNHc"/>
    <property type="match status" value="1"/>
</dbReference>
<proteinExistence type="predicted"/>
<dbReference type="InterPro" id="IPR003870">
    <property type="entry name" value="DUF222"/>
</dbReference>
<organism evidence="2 3">
    <name type="scientific">Nocardioides aquaticus</name>
    <dbReference type="NCBI Taxonomy" id="160826"/>
    <lineage>
        <taxon>Bacteria</taxon>
        <taxon>Bacillati</taxon>
        <taxon>Actinomycetota</taxon>
        <taxon>Actinomycetes</taxon>
        <taxon>Propionibacteriales</taxon>
        <taxon>Nocardioidaceae</taxon>
        <taxon>Nocardioides</taxon>
    </lineage>
</organism>
<reference evidence="2 3" key="1">
    <citation type="submission" date="2021-05" db="EMBL/GenBank/DDBJ databases">
        <title>Complete genome of Nocardioides aquaticus KCTC 9944T isolated from meromictic and hypersaline Ekho Lake, Antarctica.</title>
        <authorList>
            <person name="Hwang K."/>
            <person name="Kim K.M."/>
            <person name="Choe H."/>
        </authorList>
    </citation>
    <scope>NUCLEOTIDE SEQUENCE [LARGE SCALE GENOMIC DNA]</scope>
    <source>
        <strain evidence="2 3">KCTC 9944</strain>
    </source>
</reference>
<sequence length="284" mass="30904">MLQKLLHGFAAPGHVNCTPDESGEKREWVKGRPSPQKLGEAFCELIENYPRTNAPKLGRTDGTFITTTTFDLLTTALGTATLDDGTPMTAAQAMRLACEARIIPVVLGGNGEVLHQGRARRRFTAAQTYALHARDKSCTAKGCDWPPGLCHAHHDKKFSQGGKTDIEDGRLLCPHHHARAHDPAYDMKVHADNEVTFHRRTKADPARSMGDLHSPGARGSPIDLRRLVSRRSVLDHRALRSLLDHRARSSSTIGARPCPEPSPRRAASVISAVRGRHLGGGGVP</sequence>
<evidence type="ECO:0000259" key="1">
    <source>
        <dbReference type="Pfam" id="PF02720"/>
    </source>
</evidence>
<dbReference type="InterPro" id="IPR003615">
    <property type="entry name" value="HNH_nuc"/>
</dbReference>
<dbReference type="EMBL" id="CP075371">
    <property type="protein sequence ID" value="QVT80215.1"/>
    <property type="molecule type" value="Genomic_DNA"/>
</dbReference>
<evidence type="ECO:0000313" key="3">
    <source>
        <dbReference type="Proteomes" id="UP000679307"/>
    </source>
</evidence>
<keyword evidence="3" id="KW-1185">Reference proteome</keyword>
<accession>A0ABX8EJX8</accession>
<feature type="domain" description="DUF222" evidence="1">
    <location>
        <begin position="31"/>
        <end position="135"/>
    </location>
</feature>
<evidence type="ECO:0000313" key="2">
    <source>
        <dbReference type="EMBL" id="QVT80215.1"/>
    </source>
</evidence>